<gene>
    <name evidence="2" type="ORF">BGZ97_011190</name>
</gene>
<evidence type="ECO:0000256" key="1">
    <source>
        <dbReference type="SAM" id="MobiDB-lite"/>
    </source>
</evidence>
<evidence type="ECO:0000313" key="3">
    <source>
        <dbReference type="Proteomes" id="UP000823405"/>
    </source>
</evidence>
<protein>
    <submittedName>
        <fullName evidence="2">Uncharacterized protein</fullName>
    </submittedName>
</protein>
<reference evidence="2" key="1">
    <citation type="journal article" date="2020" name="Fungal Divers.">
        <title>Resolving the Mortierellaceae phylogeny through synthesis of multi-gene phylogenetics and phylogenomics.</title>
        <authorList>
            <person name="Vandepol N."/>
            <person name="Liber J."/>
            <person name="Desiro A."/>
            <person name="Na H."/>
            <person name="Kennedy M."/>
            <person name="Barry K."/>
            <person name="Grigoriev I.V."/>
            <person name="Miller A.N."/>
            <person name="O'Donnell K."/>
            <person name="Stajich J.E."/>
            <person name="Bonito G."/>
        </authorList>
    </citation>
    <scope>NUCLEOTIDE SEQUENCE</scope>
    <source>
        <strain evidence="2">NVP60</strain>
    </source>
</reference>
<dbReference type="EMBL" id="JAAAIN010006157">
    <property type="protein sequence ID" value="KAG0271658.1"/>
    <property type="molecule type" value="Genomic_DNA"/>
</dbReference>
<feature type="compositionally biased region" description="Polar residues" evidence="1">
    <location>
        <begin position="14"/>
        <end position="27"/>
    </location>
</feature>
<dbReference type="AlphaFoldDB" id="A0A9P6QPA4"/>
<dbReference type="Proteomes" id="UP000823405">
    <property type="component" value="Unassembled WGS sequence"/>
</dbReference>
<name>A0A9P6QPA4_9FUNG</name>
<keyword evidence="3" id="KW-1185">Reference proteome</keyword>
<feature type="non-terminal residue" evidence="2">
    <location>
        <position position="61"/>
    </location>
</feature>
<proteinExistence type="predicted"/>
<feature type="compositionally biased region" description="Basic and acidic residues" evidence="1">
    <location>
        <begin position="28"/>
        <end position="40"/>
    </location>
</feature>
<feature type="region of interest" description="Disordered" evidence="1">
    <location>
        <begin position="1"/>
        <end position="42"/>
    </location>
</feature>
<evidence type="ECO:0000313" key="2">
    <source>
        <dbReference type="EMBL" id="KAG0271658.1"/>
    </source>
</evidence>
<comment type="caution">
    <text evidence="2">The sequence shown here is derived from an EMBL/GenBank/DDBJ whole genome shotgun (WGS) entry which is preliminary data.</text>
</comment>
<sequence length="61" mass="6901">MDEDRQFQELYASDVSNHTPAGSSVRESYTDQDKDAKDGQEGTVTEAKIGIWDEFEYLSLP</sequence>
<organism evidence="2 3">
    <name type="scientific">Linnemannia gamsii</name>
    <dbReference type="NCBI Taxonomy" id="64522"/>
    <lineage>
        <taxon>Eukaryota</taxon>
        <taxon>Fungi</taxon>
        <taxon>Fungi incertae sedis</taxon>
        <taxon>Mucoromycota</taxon>
        <taxon>Mortierellomycotina</taxon>
        <taxon>Mortierellomycetes</taxon>
        <taxon>Mortierellales</taxon>
        <taxon>Mortierellaceae</taxon>
        <taxon>Linnemannia</taxon>
    </lineage>
</organism>
<accession>A0A9P6QPA4</accession>